<comment type="similarity">
    <text evidence="1">Belongs to the metallo-dependent hydrolases superfamily.</text>
</comment>
<dbReference type="Proteomes" id="UP000316806">
    <property type="component" value="Chromosome"/>
</dbReference>
<dbReference type="AlphaFoldDB" id="A0A516RM47"/>
<protein>
    <submittedName>
        <fullName evidence="4">Amidohydrolase</fullName>
    </submittedName>
</protein>
<reference evidence="4 5" key="1">
    <citation type="journal article" date="2019" name="J. Ind. Microbiol. Biotechnol.">
        <title>The complete genomic sequence of Streptomyces spectabilis NRRL-2792 and identification of secondary metabolite biosynthetic gene clusters.</title>
        <authorList>
            <person name="Sinha A."/>
            <person name="Phillips-Salemka S."/>
            <person name="Niraula T.A."/>
            <person name="Short K.A."/>
            <person name="Niraula N.P."/>
        </authorList>
    </citation>
    <scope>NUCLEOTIDE SEQUENCE [LARGE SCALE GENOMIC DNA]</scope>
    <source>
        <strain evidence="4 5">NRRL 2792</strain>
    </source>
</reference>
<dbReference type="SUPFAM" id="SSF51556">
    <property type="entry name" value="Metallo-dependent hydrolases"/>
    <property type="match status" value="1"/>
</dbReference>
<accession>A0A516RM47</accession>
<proteinExistence type="inferred from homology"/>
<feature type="region of interest" description="Disordered" evidence="2">
    <location>
        <begin position="286"/>
        <end position="305"/>
    </location>
</feature>
<dbReference type="Pfam" id="PF04909">
    <property type="entry name" value="Amidohydro_2"/>
    <property type="match status" value="1"/>
</dbReference>
<name>A0A516RM47_STRST</name>
<keyword evidence="4" id="KW-0378">Hydrolase</keyword>
<gene>
    <name evidence="4" type="ORF">FH965_33895</name>
</gene>
<sequence>MTEAVVDAHHHVWDLAVRDQEWITGPAMAPIRRGFSLADLAPHARAHGVTATVLVQTVTVPGETPELLALAAESDLVAGVVGWADLTRPGVADALAELRELPGGRHLVGIRHQVQGDPDPEWLLRADTRRGLAAVADAGLVYDLVVRPDQLLLCAEAAARLPQVTFVLDHLGKPPVASGALEPWASSLRVLASLPNTACKLSGLVTEADWATWTVAELRPCADTALAAFGPGRLMFGSDWPVCGLAASYGQVVDAARVLTEELSDAERAQVFAGTARRVYGLPDRTRAAGGLSSPGPAGPPGPRV</sequence>
<evidence type="ECO:0000256" key="1">
    <source>
        <dbReference type="ARBA" id="ARBA00038310"/>
    </source>
</evidence>
<dbReference type="InterPro" id="IPR052350">
    <property type="entry name" value="Metallo-dep_Lactonases"/>
</dbReference>
<evidence type="ECO:0000259" key="3">
    <source>
        <dbReference type="Pfam" id="PF04909"/>
    </source>
</evidence>
<dbReference type="GO" id="GO:0016787">
    <property type="term" value="F:hydrolase activity"/>
    <property type="evidence" value="ECO:0007669"/>
    <property type="project" value="UniProtKB-KW"/>
</dbReference>
<dbReference type="InterPro" id="IPR006680">
    <property type="entry name" value="Amidohydro-rel"/>
</dbReference>
<evidence type="ECO:0000313" key="4">
    <source>
        <dbReference type="EMBL" id="QDQ16720.1"/>
    </source>
</evidence>
<evidence type="ECO:0000313" key="5">
    <source>
        <dbReference type="Proteomes" id="UP000316806"/>
    </source>
</evidence>
<dbReference type="PANTHER" id="PTHR43569:SF2">
    <property type="entry name" value="AMIDOHYDROLASE-RELATED DOMAIN-CONTAINING PROTEIN"/>
    <property type="match status" value="1"/>
</dbReference>
<evidence type="ECO:0000256" key="2">
    <source>
        <dbReference type="SAM" id="MobiDB-lite"/>
    </source>
</evidence>
<organism evidence="4 5">
    <name type="scientific">Streptomyces spectabilis</name>
    <dbReference type="NCBI Taxonomy" id="68270"/>
    <lineage>
        <taxon>Bacteria</taxon>
        <taxon>Bacillati</taxon>
        <taxon>Actinomycetota</taxon>
        <taxon>Actinomycetes</taxon>
        <taxon>Kitasatosporales</taxon>
        <taxon>Streptomycetaceae</taxon>
        <taxon>Streptomyces</taxon>
    </lineage>
</organism>
<dbReference type="PANTHER" id="PTHR43569">
    <property type="entry name" value="AMIDOHYDROLASE"/>
    <property type="match status" value="1"/>
</dbReference>
<dbReference type="Gene3D" id="3.20.20.140">
    <property type="entry name" value="Metal-dependent hydrolases"/>
    <property type="match status" value="1"/>
</dbReference>
<dbReference type="InterPro" id="IPR032466">
    <property type="entry name" value="Metal_Hydrolase"/>
</dbReference>
<feature type="domain" description="Amidohydrolase-related" evidence="3">
    <location>
        <begin position="6"/>
        <end position="282"/>
    </location>
</feature>
<dbReference type="EMBL" id="CP040916">
    <property type="protein sequence ID" value="QDQ16720.1"/>
    <property type="molecule type" value="Genomic_DNA"/>
</dbReference>